<sequence>MRKEKVGIISIHYGVNFGSALQAIALSQYLKQNFEFECVDVINYIPKRFKRINRLKNISGHGAKYFMHGLIRMSRFEKTNKKYISYLKENISVSKPIYSMREAKAEFGDYDYLIAGSDQIWNSEYNQGIDEMYYLGFASENTTKIAYAASCGKEEYSDTDWDKIRKLLETFSAISLREKSSAKIMDEHGIQNCKFVLDPTFLFSRAQWKNYEKEVVGCPEKYLLIYFLDTRGEDIVKLAKKIAVAKGLHTVLIRPVYSKIDYGVDLVVSDATPDKYIWLFRHASFVVTNSFHGVSFSINMERQFVALKRDKYNSRLDNIMNVMGLADRFVTTKEDGLIESDINYSKVNERKSALLKSSKEFLQSALQ</sequence>
<dbReference type="InterPro" id="IPR007345">
    <property type="entry name" value="Polysacch_pyruvyl_Trfase"/>
</dbReference>
<name>A0AAW3X5C0_9CLOT</name>
<comment type="caution">
    <text evidence="2">The sequence shown here is derived from an EMBL/GenBank/DDBJ whole genome shotgun (WGS) entry which is preliminary data.</text>
</comment>
<keyword evidence="3" id="KW-1185">Reference proteome</keyword>
<evidence type="ECO:0000313" key="3">
    <source>
        <dbReference type="Proteomes" id="UP000653904"/>
    </source>
</evidence>
<dbReference type="AlphaFoldDB" id="A0AAW3X5C0"/>
<proteinExistence type="predicted"/>
<dbReference type="GO" id="GO:0016740">
    <property type="term" value="F:transferase activity"/>
    <property type="evidence" value="ECO:0007669"/>
    <property type="project" value="UniProtKB-KW"/>
</dbReference>
<dbReference type="Proteomes" id="UP000653904">
    <property type="component" value="Unassembled WGS sequence"/>
</dbReference>
<dbReference type="EMBL" id="JACOOW010000012">
    <property type="protein sequence ID" value="MBC5657223.1"/>
    <property type="molecule type" value="Genomic_DNA"/>
</dbReference>
<reference evidence="2 3" key="1">
    <citation type="submission" date="2020-08" db="EMBL/GenBank/DDBJ databases">
        <title>Genome public.</title>
        <authorList>
            <person name="Liu C."/>
            <person name="Sun Q."/>
        </authorList>
    </citation>
    <scope>NUCLEOTIDE SEQUENCE [LARGE SCALE GENOMIC DNA]</scope>
    <source>
        <strain evidence="2 3">BX14</strain>
    </source>
</reference>
<accession>A0AAW3X5C0</accession>
<feature type="domain" description="Polysaccharide pyruvyl transferase" evidence="1">
    <location>
        <begin position="16"/>
        <end position="309"/>
    </location>
</feature>
<dbReference type="Pfam" id="PF04230">
    <property type="entry name" value="PS_pyruv_trans"/>
    <property type="match status" value="1"/>
</dbReference>
<dbReference type="RefSeq" id="WP_186855006.1">
    <property type="nucleotide sequence ID" value="NZ_JACOOW010000012.1"/>
</dbReference>
<gene>
    <name evidence="2" type="ORF">H8S19_09165</name>
</gene>
<evidence type="ECO:0000259" key="1">
    <source>
        <dbReference type="Pfam" id="PF04230"/>
    </source>
</evidence>
<protein>
    <submittedName>
        <fullName evidence="2">Polysaccharide pyruvyl transferase family protein</fullName>
    </submittedName>
</protein>
<organism evidence="2 3">
    <name type="scientific">Clostridium segne</name>
    <dbReference type="NCBI Taxonomy" id="2763038"/>
    <lineage>
        <taxon>Bacteria</taxon>
        <taxon>Bacillati</taxon>
        <taxon>Bacillota</taxon>
        <taxon>Clostridia</taxon>
        <taxon>Eubacteriales</taxon>
        <taxon>Clostridiaceae</taxon>
        <taxon>Clostridium</taxon>
    </lineage>
</organism>
<keyword evidence="2" id="KW-0808">Transferase</keyword>
<evidence type="ECO:0000313" key="2">
    <source>
        <dbReference type="EMBL" id="MBC5657223.1"/>
    </source>
</evidence>